<gene>
    <name evidence="3" type="primary">hypothetical protein</name>
</gene>
<reference evidence="2" key="3">
    <citation type="journal article" date="2008" name="J. Gen. Virol.">
        <title>Analysis of the genome of Spodoptera frugiperda nucleopolyhedrovirus (SfMNPV-19) and of the high genomic heterogeneity in group II nucleopolyhedroviruses.</title>
        <authorList>
            <person name="Wolff J.L."/>
            <person name="Valicente F.H."/>
            <person name="Martins R."/>
            <person name="Oliveira J.V."/>
            <person name="Zanotto P.M."/>
        </authorList>
    </citation>
    <scope>NUCLEOTIDE SEQUENCE</scope>
    <source>
        <strain evidence="2">19</strain>
    </source>
</reference>
<evidence type="ECO:0000313" key="3">
    <source>
        <dbReference type="EMBL" id="QWS70862.1"/>
    </source>
</evidence>
<dbReference type="Pfam" id="PF06856">
    <property type="entry name" value="AcMNPV_Orf17"/>
    <property type="match status" value="1"/>
</dbReference>
<dbReference type="InterPro" id="IPR009661">
    <property type="entry name" value="AcMNPV_Da18"/>
</dbReference>
<evidence type="ECO:0000313" key="2">
    <source>
        <dbReference type="EMBL" id="ACA02585.1"/>
    </source>
</evidence>
<organismHost>
    <name type="scientific">Lepidoptera</name>
    <name type="common">moths &amp; butterflies</name>
    <dbReference type="NCBI Taxonomy" id="7088"/>
</organismHost>
<reference evidence="2" key="2">
    <citation type="submission" date="2007-10" db="EMBL/GenBank/DDBJ databases">
        <authorList>
            <person name="Wolff J.L.C."/>
            <person name="Valicente F.H."/>
            <person name="Oliveira J.V.C."/>
            <person name="Zanotto P.M.A."/>
        </authorList>
    </citation>
    <scope>NUCLEOTIDE SEQUENCE</scope>
    <source>
        <strain evidence="2">19</strain>
    </source>
</reference>
<dbReference type="EMBL" id="AY250076">
    <property type="protein sequence ID" value="AAP79111.1"/>
    <property type="molecule type" value="Genomic_DNA"/>
</dbReference>
<sequence>MTTTTTTTTTGHCCCAIKVFANDAELVPVAKFYNAAEKLITLDYNIFFSCSELKVILESSQRDKFLQALFQCGNKYMCIVNRSRDKPILFDGFVNEFEDECKTKSFNVGNLKELNELHGLCVREMARAMESPTVLHVYVNEAIISDHLANHDHGADYEQLLNKIRVNIDGGGIANVIAPPRCSKKFNKTKWAPVSCKTGKHLLTAILTFRKIIHNQ</sequence>
<reference evidence="3" key="4">
    <citation type="submission" date="2021-05" db="EMBL/GenBank/DDBJ databases">
        <title>Genome sequence of the Spodoptera frugiperda multiple nucleopolyhedrovirus (SfMNPV) isolated from the fall armyworm, Spodoptera frugiperda, in Nigeria, Africa.</title>
        <authorList>
            <person name="Wennmann J.T."/>
            <person name="Tepa-Yotto G.T."/>
            <person name="Jehle J.A."/>
            <person name="Goergen G."/>
        </authorList>
    </citation>
    <scope>NUCLEOTIDE SEQUENCE</scope>
    <source>
        <strain evidence="3">KA1</strain>
    </source>
</reference>
<name>Q6X857_NPVSF</name>
<evidence type="ECO:0000313" key="1">
    <source>
        <dbReference type="EMBL" id="AAP79111.1"/>
    </source>
</evidence>
<accession>Q6X857</accession>
<protein>
    <submittedName>
        <fullName evidence="1">ORF-B</fullName>
    </submittedName>
</protein>
<reference evidence="1" key="1">
    <citation type="journal article" date="2003" name="Virus Genes">
        <title>Sequence analysis of a 5.1 kbp region of the Spodoptera frugiperda multicapsid nucleopolyhedrovirus genome that comprises a functional ecdysteroid UDP-glucosyltransferase (egt) gene.</title>
        <authorList>
            <person name="Tumilasci V.F."/>
            <person name="Leal E."/>
            <person name="Zanotto P.M.A."/>
            <person name="Luque T."/>
            <person name="Wolff J.L.C."/>
        </authorList>
    </citation>
    <scope>NUCLEOTIDE SEQUENCE</scope>
    <source>
        <strain evidence="1">18</strain>
    </source>
</reference>
<proteinExistence type="predicted"/>
<dbReference type="EMBL" id="MZ292981">
    <property type="protein sequence ID" value="QWS70862.1"/>
    <property type="molecule type" value="Genomic_DNA"/>
</dbReference>
<organism evidence="1">
    <name type="scientific">Spodoptera frugiperda nuclear polyhedrosis virus</name>
    <name type="common">SfNPV</name>
    <dbReference type="NCBI Taxonomy" id="10455"/>
    <lineage>
        <taxon>Viruses</taxon>
        <taxon>Viruses incertae sedis</taxon>
        <taxon>Naldaviricetes</taxon>
        <taxon>Lefavirales</taxon>
        <taxon>Baculoviridae</taxon>
        <taxon>Alphabaculovirus</taxon>
        <taxon>Alphabaculovirus spofrugiperdae</taxon>
    </lineage>
</organism>
<dbReference type="EMBL" id="EU258200">
    <property type="protein sequence ID" value="ACA02585.1"/>
    <property type="molecule type" value="Genomic_DNA"/>
</dbReference>